<reference evidence="6 7" key="1">
    <citation type="journal article" date="2018" name="Mol. Biol. Evol.">
        <title>Analysis of the draft genome of the red seaweed Gracilariopsis chorda provides insights into genome size evolution in Rhodophyta.</title>
        <authorList>
            <person name="Lee J."/>
            <person name="Yang E.C."/>
            <person name="Graf L."/>
            <person name="Yang J.H."/>
            <person name="Qiu H."/>
            <person name="Zel Zion U."/>
            <person name="Chan C.X."/>
            <person name="Stephens T.G."/>
            <person name="Weber A.P.M."/>
            <person name="Boo G.H."/>
            <person name="Boo S.M."/>
            <person name="Kim K.M."/>
            <person name="Shin Y."/>
            <person name="Jung M."/>
            <person name="Lee S.J."/>
            <person name="Yim H.S."/>
            <person name="Lee J.H."/>
            <person name="Bhattacharya D."/>
            <person name="Yoon H.S."/>
        </authorList>
    </citation>
    <scope>NUCLEOTIDE SEQUENCE [LARGE SCALE GENOMIC DNA]</scope>
    <source>
        <strain evidence="6 7">SKKU-2015</strain>
        <tissue evidence="6">Whole body</tissue>
    </source>
</reference>
<evidence type="ECO:0000313" key="6">
    <source>
        <dbReference type="EMBL" id="PXF43298.1"/>
    </source>
</evidence>
<keyword evidence="2" id="KW-0547">Nucleotide-binding</keyword>
<evidence type="ECO:0000259" key="5">
    <source>
        <dbReference type="PROSITE" id="PS51722"/>
    </source>
</evidence>
<organism evidence="6 7">
    <name type="scientific">Gracilariopsis chorda</name>
    <dbReference type="NCBI Taxonomy" id="448386"/>
    <lineage>
        <taxon>Eukaryota</taxon>
        <taxon>Rhodophyta</taxon>
        <taxon>Florideophyceae</taxon>
        <taxon>Rhodymeniophycidae</taxon>
        <taxon>Gracilariales</taxon>
        <taxon>Gracilariaceae</taxon>
        <taxon>Gracilariopsis</taxon>
    </lineage>
</organism>
<dbReference type="GO" id="GO:0003924">
    <property type="term" value="F:GTPase activity"/>
    <property type="evidence" value="ECO:0007669"/>
    <property type="project" value="InterPro"/>
</dbReference>
<feature type="region of interest" description="Disordered" evidence="4">
    <location>
        <begin position="1"/>
        <end position="52"/>
    </location>
</feature>
<dbReference type="InterPro" id="IPR009000">
    <property type="entry name" value="Transl_B-barrel_sf"/>
</dbReference>
<dbReference type="SUPFAM" id="SSF52540">
    <property type="entry name" value="P-loop containing nucleoside triphosphate hydrolases"/>
    <property type="match status" value="1"/>
</dbReference>
<comment type="caution">
    <text evidence="6">The sequence shown here is derived from an EMBL/GenBank/DDBJ whole genome shotgun (WGS) entry which is preliminary data.</text>
</comment>
<dbReference type="Pfam" id="PF00009">
    <property type="entry name" value="GTP_EFTU"/>
    <property type="match status" value="1"/>
</dbReference>
<feature type="compositionally biased region" description="Acidic residues" evidence="4">
    <location>
        <begin position="15"/>
        <end position="35"/>
    </location>
</feature>
<dbReference type="OrthoDB" id="342024at2759"/>
<feature type="compositionally biased region" description="Low complexity" evidence="4">
    <location>
        <begin position="252"/>
        <end position="261"/>
    </location>
</feature>
<evidence type="ECO:0000256" key="4">
    <source>
        <dbReference type="SAM" id="MobiDB-lite"/>
    </source>
</evidence>
<feature type="domain" description="Tr-type G" evidence="5">
    <location>
        <begin position="285"/>
        <end position="504"/>
    </location>
</feature>
<dbReference type="InterPro" id="IPR000795">
    <property type="entry name" value="T_Tr_GTP-bd_dom"/>
</dbReference>
<dbReference type="InterPro" id="IPR054696">
    <property type="entry name" value="GTP-eEF1A_C"/>
</dbReference>
<dbReference type="PRINTS" id="PR00315">
    <property type="entry name" value="ELONGATNFCT"/>
</dbReference>
<protein>
    <submittedName>
        <fullName evidence="6">HBS1-like protein</fullName>
    </submittedName>
</protein>
<dbReference type="AlphaFoldDB" id="A0A2V3IMJ2"/>
<dbReference type="STRING" id="448386.A0A2V3IMJ2"/>
<dbReference type="GO" id="GO:0005525">
    <property type="term" value="F:GTP binding"/>
    <property type="evidence" value="ECO:0007669"/>
    <property type="project" value="UniProtKB-KW"/>
</dbReference>
<dbReference type="InterPro" id="IPR050100">
    <property type="entry name" value="TRAFAC_GTPase_members"/>
</dbReference>
<evidence type="ECO:0000256" key="2">
    <source>
        <dbReference type="ARBA" id="ARBA00022741"/>
    </source>
</evidence>
<dbReference type="PANTHER" id="PTHR23115">
    <property type="entry name" value="TRANSLATION FACTOR"/>
    <property type="match status" value="1"/>
</dbReference>
<dbReference type="InterPro" id="IPR005225">
    <property type="entry name" value="Small_GTP-bd"/>
</dbReference>
<dbReference type="NCBIfam" id="TIGR00231">
    <property type="entry name" value="small_GTP"/>
    <property type="match status" value="1"/>
</dbReference>
<feature type="region of interest" description="Disordered" evidence="4">
    <location>
        <begin position="168"/>
        <end position="280"/>
    </location>
</feature>
<proteinExistence type="inferred from homology"/>
<dbReference type="InterPro" id="IPR027417">
    <property type="entry name" value="P-loop_NTPase"/>
</dbReference>
<dbReference type="Gene3D" id="2.40.30.10">
    <property type="entry name" value="Translation factors"/>
    <property type="match status" value="2"/>
</dbReference>
<dbReference type="SUPFAM" id="SSF50447">
    <property type="entry name" value="Translation proteins"/>
    <property type="match status" value="1"/>
</dbReference>
<dbReference type="EMBL" id="NBIV01000129">
    <property type="protein sequence ID" value="PXF43298.1"/>
    <property type="molecule type" value="Genomic_DNA"/>
</dbReference>
<sequence>MSRHRHIRNLRYEDYMDDDDYYDDDYLEEEEEEEQPYAYQQHPSDEQHLSENPDGIFEDLVQQFRVHLQDDTISAAEVDAAITAANYDIENAIQQLRSQRLSAQQRQQKQLEKLELKNPSNIGQLLSHTEESQPLPLPPQSEVDVNQLELSGFSTFVHLTPPSQCKAKPYAFDDPSPDDVIASKQKKANSRAQSIRMPKLSMLRVTPSPSTQNTRTNETSVSNTKNGASSSRNARTLPIQTAKKNKAKNAAKPKSTTSAASDAMKSVEVQRSKKIDISQIQKKGSSSIPVVIAGHVDAGKSTLLGHFLKQISSQTKSNSKRRKPVQNIAWETDEDGVERERGVTIDIATRVFKRKGRTYALIDAPGHRDFVPAMILGASQASAAILVVDSSPGEFESGFSENGQTREHTLVLKALGINRLIVVINKMDMVSYSKARFLELKKKIQNYLGSNGWKTAKSVSFIAVSGKEGVNLISSPDTNHPLSQWYDGKCLLDELESLDTINASIIEEDSKKPTRFVVSDFFRSVSLGGDGAVTGRLLCGSIAPKDRLVLCPGGAMVTVKTVERSPSLRTPVAVAGVDTLPVSLGLQNLTDGLLISAGNVLCDPQKPVKVAVTLRAQLVTTAFGTVLVQGTCGVLHIGGGTEAATITGFKEYVHTKRGGKNAKKRIPRRLVKGDIAIVEITCNRGVAMEKSTDVKGLGRFAFRQNGETLAVGIVEEIVQTAEENGAKGAAAIDAQ</sequence>
<dbReference type="SUPFAM" id="SSF50465">
    <property type="entry name" value="EF-Tu/eEF-1alpha/eIF2-gamma C-terminal domain"/>
    <property type="match status" value="1"/>
</dbReference>
<keyword evidence="7" id="KW-1185">Reference proteome</keyword>
<evidence type="ECO:0000256" key="1">
    <source>
        <dbReference type="ARBA" id="ARBA00007249"/>
    </source>
</evidence>
<name>A0A2V3IMJ2_9FLOR</name>
<comment type="similarity">
    <text evidence="1">Belongs to the TRAFAC class translation factor GTPase superfamily. Classic translation factor GTPase family. EF-Tu/EF-1A subfamily.</text>
</comment>
<keyword evidence="3" id="KW-0342">GTP-binding</keyword>
<gene>
    <name evidence="6" type="ORF">BWQ96_06937</name>
</gene>
<dbReference type="Gene3D" id="3.40.50.300">
    <property type="entry name" value="P-loop containing nucleotide triphosphate hydrolases"/>
    <property type="match status" value="1"/>
</dbReference>
<evidence type="ECO:0000313" key="7">
    <source>
        <dbReference type="Proteomes" id="UP000247409"/>
    </source>
</evidence>
<feature type="compositionally biased region" description="Polar residues" evidence="4">
    <location>
        <begin position="207"/>
        <end position="234"/>
    </location>
</feature>
<dbReference type="Pfam" id="PF22594">
    <property type="entry name" value="GTP-eEF1A_C"/>
    <property type="match status" value="1"/>
</dbReference>
<accession>A0A2V3IMJ2</accession>
<evidence type="ECO:0000256" key="3">
    <source>
        <dbReference type="ARBA" id="ARBA00023134"/>
    </source>
</evidence>
<dbReference type="PROSITE" id="PS51722">
    <property type="entry name" value="G_TR_2"/>
    <property type="match status" value="1"/>
</dbReference>
<dbReference type="InterPro" id="IPR009001">
    <property type="entry name" value="Transl_elong_EF1A/Init_IF2_C"/>
</dbReference>
<dbReference type="Proteomes" id="UP000247409">
    <property type="component" value="Unassembled WGS sequence"/>
</dbReference>